<dbReference type="EMBL" id="POUC01000437">
    <property type="protein sequence ID" value="PNG17543.1"/>
    <property type="molecule type" value="Genomic_DNA"/>
</dbReference>
<proteinExistence type="predicted"/>
<keyword evidence="2" id="KW-1185">Reference proteome</keyword>
<comment type="caution">
    <text evidence="1">The sequence shown here is derived from an EMBL/GenBank/DDBJ whole genome shotgun (WGS) entry which is preliminary data.</text>
</comment>
<reference evidence="1 2" key="1">
    <citation type="submission" date="2018-01" db="EMBL/GenBank/DDBJ databases">
        <title>Draft genome sequence of Streptomyces sp. 13K301.</title>
        <authorList>
            <person name="Sahin N."/>
            <person name="Saygin H."/>
            <person name="Ay H."/>
        </authorList>
    </citation>
    <scope>NUCLEOTIDE SEQUENCE [LARGE SCALE GENOMIC DNA]</scope>
    <source>
        <strain evidence="1 2">13K301</strain>
    </source>
</reference>
<protein>
    <submittedName>
        <fullName evidence="1">Uncharacterized protein</fullName>
    </submittedName>
</protein>
<organism evidence="1 2">
    <name type="scientific">Streptomyces cahuitamycinicus</name>
    <dbReference type="NCBI Taxonomy" id="2070367"/>
    <lineage>
        <taxon>Bacteria</taxon>
        <taxon>Bacillati</taxon>
        <taxon>Actinomycetota</taxon>
        <taxon>Actinomycetes</taxon>
        <taxon>Kitasatosporales</taxon>
        <taxon>Streptomycetaceae</taxon>
        <taxon>Streptomyces</taxon>
    </lineage>
</organism>
<dbReference type="Proteomes" id="UP000235943">
    <property type="component" value="Unassembled WGS sequence"/>
</dbReference>
<dbReference type="RefSeq" id="WP_102913132.1">
    <property type="nucleotide sequence ID" value="NZ_POUC01000437.1"/>
</dbReference>
<accession>A0A2N8TET6</accession>
<name>A0A2N8TET6_9ACTN</name>
<evidence type="ECO:0000313" key="2">
    <source>
        <dbReference type="Proteomes" id="UP000235943"/>
    </source>
</evidence>
<dbReference type="AlphaFoldDB" id="A0A2N8TET6"/>
<dbReference type="OrthoDB" id="3629483at2"/>
<gene>
    <name evidence="1" type="ORF">C1J00_35915</name>
</gene>
<evidence type="ECO:0000313" key="1">
    <source>
        <dbReference type="EMBL" id="PNG17543.1"/>
    </source>
</evidence>
<sequence>MQADLSPVIAATAQWLTRAFPASGGALASALCEVQARQAVTVAAWLRYPTAMDAALLDMAGPGGSGRLDWITGVDATLGDDTDAHAWRTWVDEVVASWAACLLTDPELAARAVAALADGSHGSDGSDGSDGSQGTPVPAEFRRLIAPDDRDRSAAVLLRHPDLLAPVADLHQNQLLDRLNPGRTLIA</sequence>